<dbReference type="PANTHER" id="PTHR22912">
    <property type="entry name" value="DISULFIDE OXIDOREDUCTASE"/>
    <property type="match status" value="1"/>
</dbReference>
<dbReference type="PRINTS" id="PR00368">
    <property type="entry name" value="FADPNR"/>
</dbReference>
<evidence type="ECO:0000256" key="7">
    <source>
        <dbReference type="ARBA" id="ARBA00022827"/>
    </source>
</evidence>
<gene>
    <name evidence="16" type="primary">lpdA</name>
    <name evidence="16" type="ORF">GS617_02865</name>
</gene>
<evidence type="ECO:0000256" key="13">
    <source>
        <dbReference type="RuleBase" id="RU003692"/>
    </source>
</evidence>
<keyword evidence="8 13" id="KW-0560">Oxidoreductase</keyword>
<keyword evidence="7 13" id="KW-0274">FAD</keyword>
<dbReference type="InterPro" id="IPR001100">
    <property type="entry name" value="Pyr_nuc-diS_OxRdtase"/>
</dbReference>
<dbReference type="PRINTS" id="PR00411">
    <property type="entry name" value="PNDRDTASEI"/>
</dbReference>
<evidence type="ECO:0000256" key="6">
    <source>
        <dbReference type="ARBA" id="ARBA00022630"/>
    </source>
</evidence>
<dbReference type="InterPro" id="IPR012999">
    <property type="entry name" value="Pyr_OxRdtase_I_AS"/>
</dbReference>
<dbReference type="EC" id="1.8.1.4" evidence="3 13"/>
<dbReference type="NCBIfam" id="TIGR01350">
    <property type="entry name" value="lipoamide_DH"/>
    <property type="match status" value="1"/>
</dbReference>
<dbReference type="RefSeq" id="WP_171362686.1">
    <property type="nucleotide sequence ID" value="NZ_WVQY01000001.1"/>
</dbReference>
<evidence type="ECO:0000256" key="9">
    <source>
        <dbReference type="ARBA" id="ARBA00023027"/>
    </source>
</evidence>
<protein>
    <recommendedName>
        <fullName evidence="4 13">Dihydrolipoyl dehydrogenase</fullName>
        <ecNumber evidence="3 13">1.8.1.4</ecNumber>
    </recommendedName>
</protein>
<evidence type="ECO:0000256" key="12">
    <source>
        <dbReference type="ARBA" id="ARBA00049187"/>
    </source>
</evidence>
<dbReference type="InterPro" id="IPR016156">
    <property type="entry name" value="FAD/NAD-linked_Rdtase_dimer_sf"/>
</dbReference>
<name>A0ABX1W5S4_9RHOB</name>
<dbReference type="Pfam" id="PF02852">
    <property type="entry name" value="Pyr_redox_dim"/>
    <property type="match status" value="1"/>
</dbReference>
<dbReference type="InterPro" id="IPR004099">
    <property type="entry name" value="Pyr_nucl-diS_OxRdtase_dimer"/>
</dbReference>
<comment type="cofactor">
    <cofactor evidence="13">
        <name>FAD</name>
        <dbReference type="ChEBI" id="CHEBI:57692"/>
    </cofactor>
    <text evidence="13">Binds 1 FAD per subunit.</text>
</comment>
<keyword evidence="10" id="KW-1015">Disulfide bond</keyword>
<dbReference type="Proteomes" id="UP000599383">
    <property type="component" value="Unassembled WGS sequence"/>
</dbReference>
<proteinExistence type="inferred from homology"/>
<dbReference type="PANTHER" id="PTHR22912:SF217">
    <property type="entry name" value="DIHYDROLIPOYL DEHYDROGENASE"/>
    <property type="match status" value="1"/>
</dbReference>
<evidence type="ECO:0000259" key="15">
    <source>
        <dbReference type="Pfam" id="PF07992"/>
    </source>
</evidence>
<comment type="similarity">
    <text evidence="2 13">Belongs to the class-I pyridine nucleotide-disulfide oxidoreductase family.</text>
</comment>
<dbReference type="InterPro" id="IPR023753">
    <property type="entry name" value="FAD/NAD-binding_dom"/>
</dbReference>
<evidence type="ECO:0000256" key="11">
    <source>
        <dbReference type="ARBA" id="ARBA00023284"/>
    </source>
</evidence>
<evidence type="ECO:0000256" key="1">
    <source>
        <dbReference type="ARBA" id="ARBA00004496"/>
    </source>
</evidence>
<evidence type="ECO:0000313" key="17">
    <source>
        <dbReference type="Proteomes" id="UP000599383"/>
    </source>
</evidence>
<keyword evidence="17" id="KW-1185">Reference proteome</keyword>
<dbReference type="PIRSF" id="PIRSF000350">
    <property type="entry name" value="Mercury_reductase_MerA"/>
    <property type="match status" value="1"/>
</dbReference>
<keyword evidence="6 13" id="KW-0285">Flavoprotein</keyword>
<evidence type="ECO:0000256" key="4">
    <source>
        <dbReference type="ARBA" id="ARBA00016961"/>
    </source>
</evidence>
<evidence type="ECO:0000256" key="3">
    <source>
        <dbReference type="ARBA" id="ARBA00012608"/>
    </source>
</evidence>
<evidence type="ECO:0000256" key="5">
    <source>
        <dbReference type="ARBA" id="ARBA00022490"/>
    </source>
</evidence>
<evidence type="ECO:0000259" key="14">
    <source>
        <dbReference type="Pfam" id="PF02852"/>
    </source>
</evidence>
<comment type="miscellaneous">
    <text evidence="13">The active site is a redox-active disulfide bond.</text>
</comment>
<dbReference type="SUPFAM" id="SSF55424">
    <property type="entry name" value="FAD/NAD-linked reductases, dimerisation (C-terminal) domain"/>
    <property type="match status" value="1"/>
</dbReference>
<evidence type="ECO:0000256" key="2">
    <source>
        <dbReference type="ARBA" id="ARBA00007532"/>
    </source>
</evidence>
<dbReference type="PROSITE" id="PS00076">
    <property type="entry name" value="PYRIDINE_REDOX_1"/>
    <property type="match status" value="1"/>
</dbReference>
<dbReference type="InterPro" id="IPR050151">
    <property type="entry name" value="Class-I_Pyr_Nuc-Dis_Oxidored"/>
</dbReference>
<comment type="subcellular location">
    <subcellularLocation>
        <location evidence="1">Cytoplasm</location>
    </subcellularLocation>
</comment>
<keyword evidence="11 13" id="KW-0676">Redox-active center</keyword>
<accession>A0ABX1W5S4</accession>
<dbReference type="Gene3D" id="3.50.50.60">
    <property type="entry name" value="FAD/NAD(P)-binding domain"/>
    <property type="match status" value="2"/>
</dbReference>
<evidence type="ECO:0000313" key="16">
    <source>
        <dbReference type="EMBL" id="NOD29203.1"/>
    </source>
</evidence>
<dbReference type="InterPro" id="IPR036188">
    <property type="entry name" value="FAD/NAD-bd_sf"/>
</dbReference>
<dbReference type="InterPro" id="IPR006258">
    <property type="entry name" value="Lipoamide_DH"/>
</dbReference>
<reference evidence="16 17" key="1">
    <citation type="submission" date="2019-12" db="EMBL/GenBank/DDBJ databases">
        <title>Ruegeria JWLKs population differentiation of coral mucus and skeleton niches.</title>
        <authorList>
            <person name="Luo D."/>
        </authorList>
    </citation>
    <scope>NUCLEOTIDE SEQUENCE [LARGE SCALE GENOMIC DNA]</scope>
    <source>
        <strain evidence="16 17">HKCCD6238</strain>
    </source>
</reference>
<evidence type="ECO:0000256" key="8">
    <source>
        <dbReference type="ARBA" id="ARBA00023002"/>
    </source>
</evidence>
<dbReference type="Pfam" id="PF07992">
    <property type="entry name" value="Pyr_redox_2"/>
    <property type="match status" value="1"/>
</dbReference>
<sequence>MAAQSYDLIVIGAGPGGYVAAIRAAQLGLKTVVVEREHLGGICLNWGCIPTKALLRSSEVFHLMARAKDFGLKADKIGYDLDAVVKRSRGVAGQLSGGIGHLLKKNKVAVVMGEATIPAKGKVSVKTDKGTEELTAKNIILATGARARELPGLEADGDLVWTYKHALQPPRMPKKLLVIGSGAIGIEFASFYNTLGADTTVVEVMDRVLPVEDAEISALAKKAFTKQGMTIMEKAMVKQLDRGKGKVTAHIEVKGKVEKHEFDTVISAVGIVGNVENLGLEALGVKLDRTHVVTDEYCRTGVDGLYAIGDIAGAPWLAHKASHEGVMVADLIAGQHAHPVKPESIAGCTYCQPQVASVGYTEAKAKELGYDIKVGRFPFIGNGKAIALGEPEGLIKTVFDAKTGELLGAHMIGAEVTELIQGYVVGRQLETTEEDLMNTVFPHPTLSEMMHESVLDAYGRVIHM</sequence>
<comment type="catalytic activity">
    <reaction evidence="12 13">
        <text>N(6)-[(R)-dihydrolipoyl]-L-lysyl-[protein] + NAD(+) = N(6)-[(R)-lipoyl]-L-lysyl-[protein] + NADH + H(+)</text>
        <dbReference type="Rhea" id="RHEA:15045"/>
        <dbReference type="Rhea" id="RHEA-COMP:10474"/>
        <dbReference type="Rhea" id="RHEA-COMP:10475"/>
        <dbReference type="ChEBI" id="CHEBI:15378"/>
        <dbReference type="ChEBI" id="CHEBI:57540"/>
        <dbReference type="ChEBI" id="CHEBI:57945"/>
        <dbReference type="ChEBI" id="CHEBI:83099"/>
        <dbReference type="ChEBI" id="CHEBI:83100"/>
        <dbReference type="EC" id="1.8.1.4"/>
    </reaction>
</comment>
<dbReference type="GO" id="GO:0004148">
    <property type="term" value="F:dihydrolipoyl dehydrogenase (NADH) activity"/>
    <property type="evidence" value="ECO:0007669"/>
    <property type="project" value="UniProtKB-EC"/>
</dbReference>
<dbReference type="SUPFAM" id="SSF51905">
    <property type="entry name" value="FAD/NAD(P)-binding domain"/>
    <property type="match status" value="1"/>
</dbReference>
<dbReference type="Gene3D" id="3.30.390.30">
    <property type="match status" value="1"/>
</dbReference>
<keyword evidence="5" id="KW-0963">Cytoplasm</keyword>
<keyword evidence="9 13" id="KW-0520">NAD</keyword>
<dbReference type="EMBL" id="WVQY01000001">
    <property type="protein sequence ID" value="NOD29203.1"/>
    <property type="molecule type" value="Genomic_DNA"/>
</dbReference>
<organism evidence="16 17">
    <name type="scientific">Ruegeria atlantica</name>
    <dbReference type="NCBI Taxonomy" id="81569"/>
    <lineage>
        <taxon>Bacteria</taxon>
        <taxon>Pseudomonadati</taxon>
        <taxon>Pseudomonadota</taxon>
        <taxon>Alphaproteobacteria</taxon>
        <taxon>Rhodobacterales</taxon>
        <taxon>Roseobacteraceae</taxon>
        <taxon>Ruegeria</taxon>
    </lineage>
</organism>
<comment type="caution">
    <text evidence="16">The sequence shown here is derived from an EMBL/GenBank/DDBJ whole genome shotgun (WGS) entry which is preliminary data.</text>
</comment>
<evidence type="ECO:0000256" key="10">
    <source>
        <dbReference type="ARBA" id="ARBA00023157"/>
    </source>
</evidence>
<feature type="domain" description="FAD/NAD(P)-binding" evidence="15">
    <location>
        <begin position="6"/>
        <end position="325"/>
    </location>
</feature>
<feature type="domain" description="Pyridine nucleotide-disulphide oxidoreductase dimerisation" evidence="14">
    <location>
        <begin position="345"/>
        <end position="453"/>
    </location>
</feature>